<evidence type="ECO:0000259" key="3">
    <source>
        <dbReference type="Pfam" id="PF00857"/>
    </source>
</evidence>
<keyword evidence="2" id="KW-0378">Hydrolase</keyword>
<dbReference type="SUPFAM" id="SSF52499">
    <property type="entry name" value="Isochorismatase-like hydrolases"/>
    <property type="match status" value="1"/>
</dbReference>
<evidence type="ECO:0000256" key="2">
    <source>
        <dbReference type="ARBA" id="ARBA00022801"/>
    </source>
</evidence>
<sequence>MLVSKDTALMVIDVQNGMFLEEYPIHEEERLLNRINLLLAKARESQIPVIYVQHNEEQGTPLETHSQGWEIHSAVAPADQDLIIQKYVPDSFHETNLQEELTTRGINKLVLSGLQTDCCIDATSRRAVELGYDVTVVKDAHSTCGQGSRTAAQIVDEYNQSFAERVNLIEASEIEFN</sequence>
<name>A0ABQ6NH81_9BACL</name>
<keyword evidence="5" id="KW-1185">Reference proteome</keyword>
<dbReference type="InterPro" id="IPR000868">
    <property type="entry name" value="Isochorismatase-like_dom"/>
</dbReference>
<dbReference type="InterPro" id="IPR036380">
    <property type="entry name" value="Isochorismatase-like_sf"/>
</dbReference>
<dbReference type="InterPro" id="IPR050272">
    <property type="entry name" value="Isochorismatase-like_hydrls"/>
</dbReference>
<dbReference type="Proteomes" id="UP001285921">
    <property type="component" value="Unassembled WGS sequence"/>
</dbReference>
<accession>A0ABQ6NH81</accession>
<evidence type="ECO:0000313" key="5">
    <source>
        <dbReference type="Proteomes" id="UP001285921"/>
    </source>
</evidence>
<evidence type="ECO:0000313" key="4">
    <source>
        <dbReference type="EMBL" id="GMK44442.1"/>
    </source>
</evidence>
<organism evidence="4 5">
    <name type="scientific">Paenibacillus glycanilyticus</name>
    <dbReference type="NCBI Taxonomy" id="126569"/>
    <lineage>
        <taxon>Bacteria</taxon>
        <taxon>Bacillati</taxon>
        <taxon>Bacillota</taxon>
        <taxon>Bacilli</taxon>
        <taxon>Bacillales</taxon>
        <taxon>Paenibacillaceae</taxon>
        <taxon>Paenibacillus</taxon>
    </lineage>
</organism>
<proteinExistence type="inferred from homology"/>
<feature type="domain" description="Isochorismatase-like" evidence="3">
    <location>
        <begin position="7"/>
        <end position="152"/>
    </location>
</feature>
<comment type="caution">
    <text evidence="4">The sequence shown here is derived from an EMBL/GenBank/DDBJ whole genome shotgun (WGS) entry which is preliminary data.</text>
</comment>
<dbReference type="EMBL" id="BTCL01000004">
    <property type="protein sequence ID" value="GMK44442.1"/>
    <property type="molecule type" value="Genomic_DNA"/>
</dbReference>
<protein>
    <submittedName>
        <fullName evidence="4">Isochorismatase</fullName>
    </submittedName>
</protein>
<dbReference type="PANTHER" id="PTHR43540">
    <property type="entry name" value="PEROXYUREIDOACRYLATE/UREIDOACRYLATE AMIDOHYDROLASE-RELATED"/>
    <property type="match status" value="1"/>
</dbReference>
<dbReference type="RefSeq" id="WP_317979436.1">
    <property type="nucleotide sequence ID" value="NZ_BTCL01000004.1"/>
</dbReference>
<comment type="similarity">
    <text evidence="1">Belongs to the isochorismatase family.</text>
</comment>
<dbReference type="Gene3D" id="3.40.50.850">
    <property type="entry name" value="Isochorismatase-like"/>
    <property type="match status" value="1"/>
</dbReference>
<dbReference type="PANTHER" id="PTHR43540:SF14">
    <property type="entry name" value="ISOCHORISMATASE"/>
    <property type="match status" value="1"/>
</dbReference>
<gene>
    <name evidence="4" type="ORF">PghCCS26_15700</name>
</gene>
<dbReference type="CDD" id="cd01014">
    <property type="entry name" value="nicotinamidase_related"/>
    <property type="match status" value="1"/>
</dbReference>
<dbReference type="Pfam" id="PF00857">
    <property type="entry name" value="Isochorismatase"/>
    <property type="match status" value="1"/>
</dbReference>
<evidence type="ECO:0000256" key="1">
    <source>
        <dbReference type="ARBA" id="ARBA00006336"/>
    </source>
</evidence>
<reference evidence="4 5" key="1">
    <citation type="submission" date="2023-05" db="EMBL/GenBank/DDBJ databases">
        <title>Draft genome of Paenibacillus sp. CCS26.</title>
        <authorList>
            <person name="Akita H."/>
            <person name="Shinto Y."/>
            <person name="Kimura Z."/>
        </authorList>
    </citation>
    <scope>NUCLEOTIDE SEQUENCE [LARGE SCALE GENOMIC DNA]</scope>
    <source>
        <strain evidence="4 5">CCS26</strain>
    </source>
</reference>